<evidence type="ECO:0000313" key="3">
    <source>
        <dbReference type="Proteomes" id="UP001177003"/>
    </source>
</evidence>
<feature type="region of interest" description="Disordered" evidence="1">
    <location>
        <begin position="179"/>
        <end position="223"/>
    </location>
</feature>
<organism evidence="2 3">
    <name type="scientific">Lactuca saligna</name>
    <name type="common">Willowleaf lettuce</name>
    <dbReference type="NCBI Taxonomy" id="75948"/>
    <lineage>
        <taxon>Eukaryota</taxon>
        <taxon>Viridiplantae</taxon>
        <taxon>Streptophyta</taxon>
        <taxon>Embryophyta</taxon>
        <taxon>Tracheophyta</taxon>
        <taxon>Spermatophyta</taxon>
        <taxon>Magnoliopsida</taxon>
        <taxon>eudicotyledons</taxon>
        <taxon>Gunneridae</taxon>
        <taxon>Pentapetalae</taxon>
        <taxon>asterids</taxon>
        <taxon>campanulids</taxon>
        <taxon>Asterales</taxon>
        <taxon>Asteraceae</taxon>
        <taxon>Cichorioideae</taxon>
        <taxon>Cichorieae</taxon>
        <taxon>Lactucinae</taxon>
        <taxon>Lactuca</taxon>
    </lineage>
</organism>
<gene>
    <name evidence="2" type="ORF">LSALG_LOCUS21465</name>
</gene>
<proteinExistence type="predicted"/>
<sequence>MISELLVVIQQVEDIKYSMHLKTKHIALRYHFIKDHVEDGNIEVHFAKTTDQSVDIFTKALDAKSFVRILERLGMINGNSIPCEKDKHLLEERDKAKSFIIQSEEETKTKRSKNVAAKSSEKFVKESKSKKSPKNLPITEAEPIKPEVVVADTPSTQKEIIHSNTGVSHQGVIFLEIPAPASPSSKNRRATGMAKHISKKKKNKKSRVIISSEPTADENETIPKTPEADLLKDSSHLASADVIPPEASVAKTISVEALSS</sequence>
<feature type="compositionally biased region" description="Basic and acidic residues" evidence="1">
    <location>
        <begin position="119"/>
        <end position="129"/>
    </location>
</feature>
<evidence type="ECO:0000256" key="1">
    <source>
        <dbReference type="SAM" id="MobiDB-lite"/>
    </source>
</evidence>
<accession>A0AA35YX52</accession>
<name>A0AA35YX52_LACSI</name>
<dbReference type="EMBL" id="OX465080">
    <property type="protein sequence ID" value="CAI9281790.1"/>
    <property type="molecule type" value="Genomic_DNA"/>
</dbReference>
<reference evidence="2" key="1">
    <citation type="submission" date="2023-04" db="EMBL/GenBank/DDBJ databases">
        <authorList>
            <person name="Vijverberg K."/>
            <person name="Xiong W."/>
            <person name="Schranz E."/>
        </authorList>
    </citation>
    <scope>NUCLEOTIDE SEQUENCE</scope>
</reference>
<evidence type="ECO:0000313" key="2">
    <source>
        <dbReference type="EMBL" id="CAI9281790.1"/>
    </source>
</evidence>
<dbReference type="AlphaFoldDB" id="A0AA35YX52"/>
<dbReference type="Proteomes" id="UP001177003">
    <property type="component" value="Chromosome 4"/>
</dbReference>
<keyword evidence="3" id="KW-1185">Reference proteome</keyword>
<feature type="compositionally biased region" description="Basic residues" evidence="1">
    <location>
        <begin position="196"/>
        <end position="207"/>
    </location>
</feature>
<protein>
    <submittedName>
        <fullName evidence="2">Uncharacterized protein</fullName>
    </submittedName>
</protein>
<feature type="region of interest" description="Disordered" evidence="1">
    <location>
        <begin position="107"/>
        <end position="140"/>
    </location>
</feature>